<proteinExistence type="predicted"/>
<dbReference type="EMBL" id="KD059855">
    <property type="protein sequence ID" value="EMS64173.1"/>
    <property type="molecule type" value="Genomic_DNA"/>
</dbReference>
<accession>M7ZLQ3</accession>
<evidence type="ECO:0000256" key="1">
    <source>
        <dbReference type="SAM" id="MobiDB-lite"/>
    </source>
</evidence>
<feature type="compositionally biased region" description="Basic and acidic residues" evidence="1">
    <location>
        <begin position="10"/>
        <end position="28"/>
    </location>
</feature>
<feature type="region of interest" description="Disordered" evidence="1">
    <location>
        <begin position="54"/>
        <end position="77"/>
    </location>
</feature>
<sequence>MDIAASCTSLDRKKMEKGRDEDNAEAREEERLANLKARNSEDFARFGSFRFADANEVSGGKASQRQTKRKKSTVEKPAVEVTRVLRSQMTRDVDDMPSDNIEEHEERKGCDLVQCLSRS</sequence>
<dbReference type="AlphaFoldDB" id="M7ZLQ3"/>
<organism evidence="2">
    <name type="scientific">Triticum urartu</name>
    <name type="common">Red wild einkorn</name>
    <name type="synonym">Crithodium urartu</name>
    <dbReference type="NCBI Taxonomy" id="4572"/>
    <lineage>
        <taxon>Eukaryota</taxon>
        <taxon>Viridiplantae</taxon>
        <taxon>Streptophyta</taxon>
        <taxon>Embryophyta</taxon>
        <taxon>Tracheophyta</taxon>
        <taxon>Spermatophyta</taxon>
        <taxon>Magnoliopsida</taxon>
        <taxon>Liliopsida</taxon>
        <taxon>Poales</taxon>
        <taxon>Poaceae</taxon>
        <taxon>BOP clade</taxon>
        <taxon>Pooideae</taxon>
        <taxon>Triticodae</taxon>
        <taxon>Triticeae</taxon>
        <taxon>Triticinae</taxon>
        <taxon>Triticum</taxon>
    </lineage>
</organism>
<feature type="region of interest" description="Disordered" evidence="1">
    <location>
        <begin position="1"/>
        <end position="28"/>
    </location>
</feature>
<protein>
    <submittedName>
        <fullName evidence="2">Uncharacterized protein</fullName>
    </submittedName>
</protein>
<reference evidence="2" key="1">
    <citation type="journal article" date="2013" name="Nature">
        <title>Draft genome of the wheat A-genome progenitor Triticum urartu.</title>
        <authorList>
            <person name="Ling H.Q."/>
            <person name="Zhao S."/>
            <person name="Liu D."/>
            <person name="Wang J."/>
            <person name="Sun H."/>
            <person name="Zhang C."/>
            <person name="Fan H."/>
            <person name="Li D."/>
            <person name="Dong L."/>
            <person name="Tao Y."/>
            <person name="Gao C."/>
            <person name="Wu H."/>
            <person name="Li Y."/>
            <person name="Cui Y."/>
            <person name="Guo X."/>
            <person name="Zheng S."/>
            <person name="Wang B."/>
            <person name="Yu K."/>
            <person name="Liang Q."/>
            <person name="Yang W."/>
            <person name="Lou X."/>
            <person name="Chen J."/>
            <person name="Feng M."/>
            <person name="Jian J."/>
            <person name="Zhang X."/>
            <person name="Luo G."/>
            <person name="Jiang Y."/>
            <person name="Liu J."/>
            <person name="Wang Z."/>
            <person name="Sha Y."/>
            <person name="Zhang B."/>
            <person name="Wu H."/>
            <person name="Tang D."/>
            <person name="Shen Q."/>
            <person name="Xue P."/>
            <person name="Zou S."/>
            <person name="Wang X."/>
            <person name="Liu X."/>
            <person name="Wang F."/>
            <person name="Yang Y."/>
            <person name="An X."/>
            <person name="Dong Z."/>
            <person name="Zhang K."/>
            <person name="Zhang X."/>
            <person name="Luo M.C."/>
            <person name="Dvorak J."/>
            <person name="Tong Y."/>
            <person name="Wang J."/>
            <person name="Yang H."/>
            <person name="Li Z."/>
            <person name="Wang D."/>
            <person name="Zhang A."/>
            <person name="Wang J."/>
        </authorList>
    </citation>
    <scope>NUCLEOTIDE SEQUENCE</scope>
</reference>
<gene>
    <name evidence="2" type="ORF">TRIUR3_01999</name>
</gene>
<evidence type="ECO:0000313" key="2">
    <source>
        <dbReference type="EMBL" id="EMS64173.1"/>
    </source>
</evidence>
<feature type="region of interest" description="Disordered" evidence="1">
    <location>
        <begin position="90"/>
        <end position="109"/>
    </location>
</feature>
<name>M7ZLQ3_TRIUA</name>